<dbReference type="Pfam" id="PF03763">
    <property type="entry name" value="Remorin_C"/>
    <property type="match status" value="1"/>
</dbReference>
<feature type="region of interest" description="Disordered" evidence="2">
    <location>
        <begin position="239"/>
        <end position="279"/>
    </location>
</feature>
<dbReference type="OrthoDB" id="431557at2759"/>
<evidence type="ECO:0000256" key="2">
    <source>
        <dbReference type="SAM" id="MobiDB-lite"/>
    </source>
</evidence>
<feature type="region of interest" description="Disordered" evidence="2">
    <location>
        <begin position="111"/>
        <end position="133"/>
    </location>
</feature>
<evidence type="ECO:0000313" key="5">
    <source>
        <dbReference type="Proteomes" id="UP000585474"/>
    </source>
</evidence>
<dbReference type="Proteomes" id="UP000585474">
    <property type="component" value="Unassembled WGS sequence"/>
</dbReference>
<accession>A0A7J0GBJ1</accession>
<feature type="domain" description="Remorin C-terminal" evidence="3">
    <location>
        <begin position="348"/>
        <end position="442"/>
    </location>
</feature>
<dbReference type="AlphaFoldDB" id="A0A7J0GBJ1"/>
<evidence type="ECO:0000256" key="1">
    <source>
        <dbReference type="ARBA" id="ARBA00005711"/>
    </source>
</evidence>
<comment type="caution">
    <text evidence="4">The sequence shown here is derived from an EMBL/GenBank/DDBJ whole genome shotgun (WGS) entry which is preliminary data.</text>
</comment>
<protein>
    <submittedName>
        <fullName evidence="4">Remorin family protein</fullName>
    </submittedName>
</protein>
<comment type="similarity">
    <text evidence="1">Belongs to the remorin family.</text>
</comment>
<proteinExistence type="inferred from homology"/>
<reference evidence="4 5" key="1">
    <citation type="submission" date="2019-07" db="EMBL/GenBank/DDBJ databases">
        <title>De Novo Assembly of kiwifruit Actinidia rufa.</title>
        <authorList>
            <person name="Sugita-Konishi S."/>
            <person name="Sato K."/>
            <person name="Mori E."/>
            <person name="Abe Y."/>
            <person name="Kisaki G."/>
            <person name="Hamano K."/>
            <person name="Suezawa K."/>
            <person name="Otani M."/>
            <person name="Fukuda T."/>
            <person name="Manabe T."/>
            <person name="Gomi K."/>
            <person name="Tabuchi M."/>
            <person name="Akimitsu K."/>
            <person name="Kataoka I."/>
        </authorList>
    </citation>
    <scope>NUCLEOTIDE SEQUENCE [LARGE SCALE GENOMIC DNA]</scope>
    <source>
        <strain evidence="5">cv. Fuchu</strain>
    </source>
</reference>
<dbReference type="PANTHER" id="PTHR31471">
    <property type="entry name" value="OS02G0116800 PROTEIN"/>
    <property type="match status" value="1"/>
</dbReference>
<dbReference type="PANTHER" id="PTHR31471:SF3">
    <property type="entry name" value="OS11G0616300 PROTEIN"/>
    <property type="match status" value="1"/>
</dbReference>
<evidence type="ECO:0000313" key="4">
    <source>
        <dbReference type="EMBL" id="GFZ08164.1"/>
    </source>
</evidence>
<dbReference type="EMBL" id="BJWL01000019">
    <property type="protein sequence ID" value="GFZ08164.1"/>
    <property type="molecule type" value="Genomic_DNA"/>
</dbReference>
<keyword evidence="5" id="KW-1185">Reference proteome</keyword>
<organism evidence="4 5">
    <name type="scientific">Actinidia rufa</name>
    <dbReference type="NCBI Taxonomy" id="165716"/>
    <lineage>
        <taxon>Eukaryota</taxon>
        <taxon>Viridiplantae</taxon>
        <taxon>Streptophyta</taxon>
        <taxon>Embryophyta</taxon>
        <taxon>Tracheophyta</taxon>
        <taxon>Spermatophyta</taxon>
        <taxon>Magnoliopsida</taxon>
        <taxon>eudicotyledons</taxon>
        <taxon>Gunneridae</taxon>
        <taxon>Pentapetalae</taxon>
        <taxon>asterids</taxon>
        <taxon>Ericales</taxon>
        <taxon>Actinidiaceae</taxon>
        <taxon>Actinidia</taxon>
    </lineage>
</organism>
<feature type="compositionally biased region" description="Polar residues" evidence="2">
    <location>
        <begin position="252"/>
        <end position="271"/>
    </location>
</feature>
<dbReference type="InterPro" id="IPR005516">
    <property type="entry name" value="Remorin_C"/>
</dbReference>
<gene>
    <name evidence="4" type="ORF">Acr_19g0011010</name>
</gene>
<sequence length="468" mass="52872">MDLTSSNYVEAPSFLVSNGDNPFADTFPDPICKLNLKETSEFVKSFPMANLDVSAQRRREGVSSITKRANNVEAPPTPGRPIFSFSVGNLARKSFPSKWDDAEKWLNGSSSCHDSPAHHHHHHGLKPSESSRITKQCEEFKPQAEVFAEKSRVIEEKVSKSVPISSIQGSLVLKHHISDRAFNGVSASSGVLLKDKFTKEVEPISPKFRCSEPMKEGFLFGNSEEKSMTDAKTEVAREVKEHRDVGTEMTPLGSSTTSRCHTPFKSTSPVRHNTPENRSGPLALINSNCANKTMDITQLQECHLAKLNIRSQFDSVISTWSSREEEEEDISKSLRHFEIGSECRRIASETRACTWEEEQKNKCCLRYQREEAKIQAWVNLQSARAEAQSRKLEVKIEKMRSNLEEKWMKRMGVVHRKAEEWRAAAQLQHTQQIHKATKQAQSGVNQQNLHFSGQISSCGCFPYNHHHV</sequence>
<name>A0A7J0GBJ1_9ERIC</name>
<evidence type="ECO:0000259" key="3">
    <source>
        <dbReference type="Pfam" id="PF03763"/>
    </source>
</evidence>